<dbReference type="Proteomes" id="UP000181951">
    <property type="component" value="Unassembled WGS sequence"/>
</dbReference>
<dbReference type="STRING" id="310780.SAMN05216267_103018"/>
<sequence>MPPGPGIRRQAGPRPPAVPRWPHDRAHAPGRGVRCNRTPPGPGPSEAIALITLDLHPIFRNNRDIDLALRETLFRAARTGEDVIEIIPGKGTGQLKKRVLAFLAQKHIKKLYLRVETDATNTGRVLVRLK</sequence>
<organism evidence="3 4">
    <name type="scientific">Actinacidiphila rubida</name>
    <dbReference type="NCBI Taxonomy" id="310780"/>
    <lineage>
        <taxon>Bacteria</taxon>
        <taxon>Bacillati</taxon>
        <taxon>Actinomycetota</taxon>
        <taxon>Actinomycetes</taxon>
        <taxon>Kitasatosporales</taxon>
        <taxon>Streptomycetaceae</taxon>
        <taxon>Actinacidiphila</taxon>
    </lineage>
</organism>
<gene>
    <name evidence="3" type="ORF">SAMN05216267_103018</name>
</gene>
<keyword evidence="4" id="KW-1185">Reference proteome</keyword>
<feature type="region of interest" description="Disordered" evidence="1">
    <location>
        <begin position="1"/>
        <end position="43"/>
    </location>
</feature>
<dbReference type="Gene3D" id="3.30.1370.110">
    <property type="match status" value="1"/>
</dbReference>
<accession>A0A1H8QII2</accession>
<proteinExistence type="predicted"/>
<dbReference type="SUPFAM" id="SSF160443">
    <property type="entry name" value="SMR domain-like"/>
    <property type="match status" value="1"/>
</dbReference>
<evidence type="ECO:0000313" key="4">
    <source>
        <dbReference type="Proteomes" id="UP000181951"/>
    </source>
</evidence>
<dbReference type="AlphaFoldDB" id="A0A1H8QII2"/>
<dbReference type="InterPro" id="IPR002625">
    <property type="entry name" value="Smr_dom"/>
</dbReference>
<dbReference type="EMBL" id="FODD01000030">
    <property type="protein sequence ID" value="SEO54055.1"/>
    <property type="molecule type" value="Genomic_DNA"/>
</dbReference>
<evidence type="ECO:0000256" key="1">
    <source>
        <dbReference type="SAM" id="MobiDB-lite"/>
    </source>
</evidence>
<evidence type="ECO:0000313" key="3">
    <source>
        <dbReference type="EMBL" id="SEO54055.1"/>
    </source>
</evidence>
<protein>
    <submittedName>
        <fullName evidence="3">Smr domain-containing protein</fullName>
    </submittedName>
</protein>
<name>A0A1H8QII2_9ACTN</name>
<reference evidence="3 4" key="1">
    <citation type="submission" date="2016-10" db="EMBL/GenBank/DDBJ databases">
        <authorList>
            <person name="de Groot N.N."/>
        </authorList>
    </citation>
    <scope>NUCLEOTIDE SEQUENCE [LARGE SCALE GENOMIC DNA]</scope>
    <source>
        <strain evidence="3 4">CGMCC 4.2026</strain>
    </source>
</reference>
<feature type="domain" description="Smr" evidence="2">
    <location>
        <begin position="53"/>
        <end position="130"/>
    </location>
</feature>
<dbReference type="InterPro" id="IPR036063">
    <property type="entry name" value="Smr_dom_sf"/>
</dbReference>
<dbReference type="Pfam" id="PF01713">
    <property type="entry name" value="Smr"/>
    <property type="match status" value="1"/>
</dbReference>
<dbReference type="RefSeq" id="WP_245791636.1">
    <property type="nucleotide sequence ID" value="NZ_FODD01000030.1"/>
</dbReference>
<evidence type="ECO:0000259" key="2">
    <source>
        <dbReference type="Pfam" id="PF01713"/>
    </source>
</evidence>